<accession>A0A814GQ63</accession>
<dbReference type="SUPFAM" id="SSF49879">
    <property type="entry name" value="SMAD/FHA domain"/>
    <property type="match status" value="1"/>
</dbReference>
<comment type="caution">
    <text evidence="4">The sequence shown here is derived from an EMBL/GenBank/DDBJ whole genome shotgun (WGS) entry which is preliminary data.</text>
</comment>
<feature type="domain" description="FHA" evidence="3">
    <location>
        <begin position="21"/>
        <end position="71"/>
    </location>
</feature>
<dbReference type="PANTHER" id="PTHR18853">
    <property type="entry name" value="FORKHEAD-ASSOCIATED DOMAIN-CONTAINING PROTEIN 1-RELATED"/>
    <property type="match status" value="1"/>
</dbReference>
<feature type="compositionally biased region" description="Polar residues" evidence="2">
    <location>
        <begin position="164"/>
        <end position="182"/>
    </location>
</feature>
<dbReference type="Gene3D" id="2.60.200.20">
    <property type="match status" value="1"/>
</dbReference>
<dbReference type="EMBL" id="CAJNOR010000756">
    <property type="protein sequence ID" value="CAF0999747.1"/>
    <property type="molecule type" value="Genomic_DNA"/>
</dbReference>
<evidence type="ECO:0000256" key="1">
    <source>
        <dbReference type="SAM" id="Coils"/>
    </source>
</evidence>
<feature type="coiled-coil region" evidence="1">
    <location>
        <begin position="677"/>
        <end position="771"/>
    </location>
</feature>
<keyword evidence="1" id="KW-0175">Coiled coil</keyword>
<dbReference type="Proteomes" id="UP000663828">
    <property type="component" value="Unassembled WGS sequence"/>
</dbReference>
<proteinExistence type="predicted"/>
<feature type="coiled-coil region" evidence="1">
    <location>
        <begin position="957"/>
        <end position="1004"/>
    </location>
</feature>
<dbReference type="PROSITE" id="PS50006">
    <property type="entry name" value="FHA_DOMAIN"/>
    <property type="match status" value="1"/>
</dbReference>
<gene>
    <name evidence="4" type="ORF">XAT740_LOCUS13141</name>
</gene>
<evidence type="ECO:0000313" key="4">
    <source>
        <dbReference type="EMBL" id="CAF0999747.1"/>
    </source>
</evidence>
<feature type="compositionally biased region" description="Polar residues" evidence="2">
    <location>
        <begin position="129"/>
        <end position="156"/>
    </location>
</feature>
<dbReference type="AlphaFoldDB" id="A0A814GQ63"/>
<dbReference type="SMART" id="SM00240">
    <property type="entry name" value="FHA"/>
    <property type="match status" value="1"/>
</dbReference>
<dbReference type="PANTHER" id="PTHR18853:SF10">
    <property type="entry name" value="FHA DOMAIN-CONTAINING PROTEIN"/>
    <property type="match status" value="1"/>
</dbReference>
<dbReference type="InterPro" id="IPR008984">
    <property type="entry name" value="SMAD_FHA_dom_sf"/>
</dbReference>
<feature type="coiled-coil region" evidence="1">
    <location>
        <begin position="549"/>
        <end position="576"/>
    </location>
</feature>
<name>A0A814GQ63_ADIRI</name>
<feature type="coiled-coil region" evidence="1">
    <location>
        <begin position="251"/>
        <end position="412"/>
    </location>
</feature>
<feature type="coiled-coil region" evidence="1">
    <location>
        <begin position="1111"/>
        <end position="1145"/>
    </location>
</feature>
<feature type="coiled-coil region" evidence="1">
    <location>
        <begin position="1229"/>
        <end position="1270"/>
    </location>
</feature>
<organism evidence="4 5">
    <name type="scientific">Adineta ricciae</name>
    <name type="common">Rotifer</name>
    <dbReference type="NCBI Taxonomy" id="249248"/>
    <lineage>
        <taxon>Eukaryota</taxon>
        <taxon>Metazoa</taxon>
        <taxon>Spiralia</taxon>
        <taxon>Gnathifera</taxon>
        <taxon>Rotifera</taxon>
        <taxon>Eurotatoria</taxon>
        <taxon>Bdelloidea</taxon>
        <taxon>Adinetida</taxon>
        <taxon>Adinetidae</taxon>
        <taxon>Adineta</taxon>
    </lineage>
</organism>
<feature type="region of interest" description="Disordered" evidence="2">
    <location>
        <begin position="129"/>
        <end position="182"/>
    </location>
</feature>
<keyword evidence="5" id="KW-1185">Reference proteome</keyword>
<dbReference type="Pfam" id="PF00498">
    <property type="entry name" value="FHA"/>
    <property type="match status" value="1"/>
</dbReference>
<evidence type="ECO:0000259" key="3">
    <source>
        <dbReference type="PROSITE" id="PS50006"/>
    </source>
</evidence>
<evidence type="ECO:0000256" key="2">
    <source>
        <dbReference type="SAM" id="MobiDB-lite"/>
    </source>
</evidence>
<reference evidence="4" key="1">
    <citation type="submission" date="2021-02" db="EMBL/GenBank/DDBJ databases">
        <authorList>
            <person name="Nowell W R."/>
        </authorList>
    </citation>
    <scope>NUCLEOTIDE SEQUENCE</scope>
</reference>
<dbReference type="InterPro" id="IPR000253">
    <property type="entry name" value="FHA_dom"/>
</dbReference>
<feature type="coiled-coil region" evidence="1">
    <location>
        <begin position="804"/>
        <end position="831"/>
    </location>
</feature>
<protein>
    <recommendedName>
        <fullName evidence="3">FHA domain-containing protein</fullName>
    </recommendedName>
</protein>
<dbReference type="InterPro" id="IPR052642">
    <property type="entry name" value="CC-FHA_domain"/>
</dbReference>
<evidence type="ECO:0000313" key="5">
    <source>
        <dbReference type="Proteomes" id="UP000663828"/>
    </source>
</evidence>
<sequence>MKGLLYSEDGAYAFPLGPKVTTIGRENCDISINSPQVDNQHALLEYDDEQRCFIVKDLNSSTGTYVHDCRVQNAAVRLVNGDIIRFGRNGLPLEFRMEQTQETSMPSIYQKPANSNSLQLISQTIPSRRATSGLATHQQPIDVAQNSGFTLRTRPSSVGAKKPPTSTTNIPSQDSTSNRDPQVRSNAWTISNFSNNGRSVINGNFTGELDISTPETSDITNRVDLLEREVKGRDADIRGINDRLRNLEPLSSSFTNEVRTLKSELDKVKREKQAASNLITSLQRDLHIKESDLAKATREIEGMKNDSRDKDLRLQSIQAKLNLLRDRNRAEEERVTKENELKIKAAEQQINELKESVNRLKTQLQDTESQLLRLNQNEQKLKEECETARRQLVEVQQSETKLKTNLEDSEKKYNDFCSKVWKCFAADEDDDYDEDQHNIVEQIEQLKQHLTQSQIQLGQQLEQHASSNEALRDLLRKFIELLTNAIQEHATVESLSQVRQQIVDLEDGAEDGTLAGIFKRAALNVIDCHVKLLDGINHLVSDGDDQQGNRSANKTFELIRRQYEDLQREKDSFALERTSHDERFRSELENLTSEKEYKQARICILLDNYRIRSTSSASWQQRFNDECDRLRQQTAQLQSDHDEQVRSLSDRLASVTAEKTEYLQRWTALQTESSQQIDDLSTKLRQCQRQLTEEKEHQNDLSGIHEKQREELDRLEKEKNTTIEDLTAQIEVYKGQIRQFSKMIVQLEKNLTEEREKCVKLQTDLDNANKKIKSKPLTHSSPSTKHVPVIPVITTAVTDVSSELQAHKTRIQEQEQIIVSLRRDLAGMNARLSDVQGELSDKQKRTLEKNDNTIRDQTKELSATRVKLSKLSDIVDKQAAKIESLQTELSKSKVLANQYQLLVDQRQADIDRLSKSLEQTSSVVQHVEKTNFEEGRVTHELVAIGAQCKGERHEQTIGRQREALNELRARIKSLEQSRPANPSYEKTLQQVVSLKRDLAEMRARQALPTDLPYLTTSNPPALTGQALSDTSCLTPEAQKVIEERTAHMETMNILQSCDELYHTFARKVVRLLNIEDETVLHTSPLTVAASNERHAALQQRHRMIDILLQRIEILHDRLLRKEDLLKDYEKDLGKLRQAEIALRERDILVQDLETDKRIKDDETLHLRNTLKDTQNNLNREKRTNATIKLSRNADLSQSNDLIRRTGGPGNNLHHHCPPDDTTGKVQTIERDMNQKLSRKNYEIKTLKQELHEALDTLSEQSNKVRLLELQSMDTPNNLMS</sequence>